<proteinExistence type="predicted"/>
<dbReference type="InterPro" id="IPR014922">
    <property type="entry name" value="YdhG-like"/>
</dbReference>
<dbReference type="KEGG" id="sper:EW093_08565"/>
<accession>A0A5C1Q9M9</accession>
<evidence type="ECO:0000259" key="1">
    <source>
        <dbReference type="Pfam" id="PF08818"/>
    </source>
</evidence>
<protein>
    <submittedName>
        <fullName evidence="2">DUF1801 domain-containing protein</fullName>
    </submittedName>
</protein>
<dbReference type="Gene3D" id="3.90.1150.200">
    <property type="match status" value="1"/>
</dbReference>
<dbReference type="Pfam" id="PF08818">
    <property type="entry name" value="DUF1801"/>
    <property type="match status" value="1"/>
</dbReference>
<dbReference type="RefSeq" id="WP_149567998.1">
    <property type="nucleotide sequence ID" value="NZ_CP035807.1"/>
</dbReference>
<keyword evidence="3" id="KW-1185">Reference proteome</keyword>
<feature type="domain" description="YdhG-like" evidence="1">
    <location>
        <begin position="19"/>
        <end position="113"/>
    </location>
</feature>
<dbReference type="OrthoDB" id="115213at2"/>
<dbReference type="Proteomes" id="UP000323824">
    <property type="component" value="Chromosome"/>
</dbReference>
<dbReference type="EMBL" id="CP035807">
    <property type="protein sequence ID" value="QEN04755.1"/>
    <property type="molecule type" value="Genomic_DNA"/>
</dbReference>
<dbReference type="AlphaFoldDB" id="A0A5C1Q9M9"/>
<evidence type="ECO:0000313" key="3">
    <source>
        <dbReference type="Proteomes" id="UP000323824"/>
    </source>
</evidence>
<evidence type="ECO:0000313" key="2">
    <source>
        <dbReference type="EMBL" id="QEN04755.1"/>
    </source>
</evidence>
<organism evidence="2 3">
    <name type="scientific">Thiospirochaeta perfilievii</name>
    <dbReference type="NCBI Taxonomy" id="252967"/>
    <lineage>
        <taxon>Bacteria</taxon>
        <taxon>Pseudomonadati</taxon>
        <taxon>Spirochaetota</taxon>
        <taxon>Spirochaetia</taxon>
        <taxon>Spirochaetales</taxon>
        <taxon>Spirochaetaceae</taxon>
        <taxon>Thiospirochaeta</taxon>
    </lineage>
</organism>
<name>A0A5C1Q9M9_9SPIO</name>
<dbReference type="SUPFAM" id="SSF159888">
    <property type="entry name" value="YdhG-like"/>
    <property type="match status" value="1"/>
</dbReference>
<gene>
    <name evidence="2" type="ORF">EW093_08565</name>
</gene>
<reference evidence="2 3" key="1">
    <citation type="submission" date="2019-02" db="EMBL/GenBank/DDBJ databases">
        <authorList>
            <person name="Fomenkov A."/>
            <person name="Dubinina G."/>
            <person name="Grabovich M."/>
            <person name="Vincze T."/>
            <person name="Roberts R.J."/>
        </authorList>
    </citation>
    <scope>NUCLEOTIDE SEQUENCE [LARGE SCALE GENOMIC DNA]</scope>
    <source>
        <strain evidence="2 3">P</strain>
    </source>
</reference>
<sequence>MPDFKTIDDYISAQPEGTKEALITMKQCILKALPDVEELFNYNIPAFALVKNGKIEQQIMIAGYKKHVGFYPHPTTIEKFYDRLTDFKQGKGSIQFPIDKPIPCDLIIEMVKYRKQLINSDN</sequence>
<reference evidence="2 3" key="2">
    <citation type="submission" date="2019-09" db="EMBL/GenBank/DDBJ databases">
        <title>Complete Genome Sequence and Methylome Analysis of free living Spirochaetas.</title>
        <authorList>
            <person name="Leshcheva N."/>
            <person name="Mikheeva N."/>
        </authorList>
    </citation>
    <scope>NUCLEOTIDE SEQUENCE [LARGE SCALE GENOMIC DNA]</scope>
    <source>
        <strain evidence="2 3">P</strain>
    </source>
</reference>